<sequence length="52" mass="5558">MAPKSKWKAGGVKKKGPKRIPLPADLLPGAPLSFDWRDGLNGKAIICSPIMT</sequence>
<feature type="non-terminal residue" evidence="1">
    <location>
        <position position="52"/>
    </location>
</feature>
<organism evidence="1 2">
    <name type="scientific">Linum tenue</name>
    <dbReference type="NCBI Taxonomy" id="586396"/>
    <lineage>
        <taxon>Eukaryota</taxon>
        <taxon>Viridiplantae</taxon>
        <taxon>Streptophyta</taxon>
        <taxon>Embryophyta</taxon>
        <taxon>Tracheophyta</taxon>
        <taxon>Spermatophyta</taxon>
        <taxon>Magnoliopsida</taxon>
        <taxon>eudicotyledons</taxon>
        <taxon>Gunneridae</taxon>
        <taxon>Pentapetalae</taxon>
        <taxon>rosids</taxon>
        <taxon>fabids</taxon>
        <taxon>Malpighiales</taxon>
        <taxon>Linaceae</taxon>
        <taxon>Linum</taxon>
    </lineage>
</organism>
<comment type="caution">
    <text evidence="1">The sequence shown here is derived from an EMBL/GenBank/DDBJ whole genome shotgun (WGS) entry which is preliminary data.</text>
</comment>
<protein>
    <submittedName>
        <fullName evidence="1">Uncharacterized protein</fullName>
    </submittedName>
</protein>
<dbReference type="EMBL" id="CAMGYJ010000008">
    <property type="protein sequence ID" value="CAI0466492.1"/>
    <property type="molecule type" value="Genomic_DNA"/>
</dbReference>
<gene>
    <name evidence="1" type="ORF">LITE_LOCUS37051</name>
</gene>
<keyword evidence="2" id="KW-1185">Reference proteome</keyword>
<proteinExistence type="predicted"/>
<dbReference type="Proteomes" id="UP001154282">
    <property type="component" value="Unassembled WGS sequence"/>
</dbReference>
<accession>A0AAV0P5R5</accession>
<reference evidence="1" key="1">
    <citation type="submission" date="2022-08" db="EMBL/GenBank/DDBJ databases">
        <authorList>
            <person name="Gutierrez-Valencia J."/>
        </authorList>
    </citation>
    <scope>NUCLEOTIDE SEQUENCE</scope>
</reference>
<dbReference type="AlphaFoldDB" id="A0AAV0P5R5"/>
<evidence type="ECO:0000313" key="1">
    <source>
        <dbReference type="EMBL" id="CAI0466492.1"/>
    </source>
</evidence>
<name>A0AAV0P5R5_9ROSI</name>
<evidence type="ECO:0000313" key="2">
    <source>
        <dbReference type="Proteomes" id="UP001154282"/>
    </source>
</evidence>